<evidence type="ECO:0000313" key="2">
    <source>
        <dbReference type="Proteomes" id="UP000015102"/>
    </source>
</evidence>
<protein>
    <submittedName>
        <fullName evidence="1">Uncharacterized protein</fullName>
    </submittedName>
</protein>
<evidence type="ECO:0000313" key="1">
    <source>
        <dbReference type="EnsemblMetazoa" id="MESCA004021-PA"/>
    </source>
</evidence>
<sequence length="26" mass="3005">MLIITQAHQIHLLHNQHLRTASSKRG</sequence>
<dbReference type="EMBL" id="CAQQ02160634">
    <property type="status" value="NOT_ANNOTATED_CDS"/>
    <property type="molecule type" value="Genomic_DNA"/>
</dbReference>
<dbReference type="HOGENOM" id="CLU_3418605_0_0_1"/>
<proteinExistence type="predicted"/>
<accession>T1GKJ5</accession>
<organism evidence="1 2">
    <name type="scientific">Megaselia scalaris</name>
    <name type="common">Humpbacked fly</name>
    <name type="synonym">Phora scalaris</name>
    <dbReference type="NCBI Taxonomy" id="36166"/>
    <lineage>
        <taxon>Eukaryota</taxon>
        <taxon>Metazoa</taxon>
        <taxon>Ecdysozoa</taxon>
        <taxon>Arthropoda</taxon>
        <taxon>Hexapoda</taxon>
        <taxon>Insecta</taxon>
        <taxon>Pterygota</taxon>
        <taxon>Neoptera</taxon>
        <taxon>Endopterygota</taxon>
        <taxon>Diptera</taxon>
        <taxon>Brachycera</taxon>
        <taxon>Muscomorpha</taxon>
        <taxon>Platypezoidea</taxon>
        <taxon>Phoridae</taxon>
        <taxon>Megaseliini</taxon>
        <taxon>Megaselia</taxon>
    </lineage>
</organism>
<dbReference type="Proteomes" id="UP000015102">
    <property type="component" value="Unassembled WGS sequence"/>
</dbReference>
<dbReference type="EMBL" id="CAQQ02160636">
    <property type="status" value="NOT_ANNOTATED_CDS"/>
    <property type="molecule type" value="Genomic_DNA"/>
</dbReference>
<keyword evidence="2" id="KW-1185">Reference proteome</keyword>
<name>T1GKJ5_MEGSC</name>
<reference evidence="1" key="2">
    <citation type="submission" date="2015-06" db="UniProtKB">
        <authorList>
            <consortium name="EnsemblMetazoa"/>
        </authorList>
    </citation>
    <scope>IDENTIFICATION</scope>
</reference>
<reference evidence="2" key="1">
    <citation type="submission" date="2013-02" db="EMBL/GenBank/DDBJ databases">
        <authorList>
            <person name="Hughes D."/>
        </authorList>
    </citation>
    <scope>NUCLEOTIDE SEQUENCE</scope>
    <source>
        <strain>Durham</strain>
        <strain evidence="2">NC isolate 2 -- Noor lab</strain>
    </source>
</reference>
<dbReference type="AlphaFoldDB" id="T1GKJ5"/>
<dbReference type="EMBL" id="CAQQ02160635">
    <property type="status" value="NOT_ANNOTATED_CDS"/>
    <property type="molecule type" value="Genomic_DNA"/>
</dbReference>
<dbReference type="EnsemblMetazoa" id="MESCA004021-RA">
    <property type="protein sequence ID" value="MESCA004021-PA"/>
    <property type="gene ID" value="MESCA004021"/>
</dbReference>